<feature type="compositionally biased region" description="Low complexity" evidence="1">
    <location>
        <begin position="81"/>
        <end position="94"/>
    </location>
</feature>
<reference evidence="2" key="1">
    <citation type="journal article" date="2021" name="IMA Fungus">
        <title>Genomic characterization of three marine fungi, including Emericellopsis atlantica sp. nov. with signatures of a generalist lifestyle and marine biomass degradation.</title>
        <authorList>
            <person name="Hagestad O.C."/>
            <person name="Hou L."/>
            <person name="Andersen J.H."/>
            <person name="Hansen E.H."/>
            <person name="Altermark B."/>
            <person name="Li C."/>
            <person name="Kuhnert E."/>
            <person name="Cox R.J."/>
            <person name="Crous P.W."/>
            <person name="Spatafora J.W."/>
            <person name="Lail K."/>
            <person name="Amirebrahimi M."/>
            <person name="Lipzen A."/>
            <person name="Pangilinan J."/>
            <person name="Andreopoulos W."/>
            <person name="Hayes R.D."/>
            <person name="Ng V."/>
            <person name="Grigoriev I.V."/>
            <person name="Jackson S.A."/>
            <person name="Sutton T.D.S."/>
            <person name="Dobson A.D.W."/>
            <person name="Rama T."/>
        </authorList>
    </citation>
    <scope>NUCLEOTIDE SEQUENCE</scope>
    <source>
        <strain evidence="2">TRa018bII</strain>
    </source>
</reference>
<name>A0A9P7YRS0_9HELO</name>
<feature type="compositionally biased region" description="Low complexity" evidence="1">
    <location>
        <begin position="1"/>
        <end position="50"/>
    </location>
</feature>
<feature type="region of interest" description="Disordered" evidence="1">
    <location>
        <begin position="71"/>
        <end position="150"/>
    </location>
</feature>
<keyword evidence="3" id="KW-1185">Reference proteome</keyword>
<sequence length="150" mass="16539">MHFSHSPASTSDATASPMDIPSTSSSRSASCAYPSWPRRLSLSSTSSSSSDEQYHNHSFIISDEELELFGPVFDDERSPVSTPRSDASRSPASPCLREPHFVVESGSLMREVVRQEKERRQRKRSASTSSKKSRRGSKGKGMSSIQEVVE</sequence>
<proteinExistence type="predicted"/>
<evidence type="ECO:0000313" key="3">
    <source>
        <dbReference type="Proteomes" id="UP000824998"/>
    </source>
</evidence>
<dbReference type="EMBL" id="MU251366">
    <property type="protein sequence ID" value="KAG9238748.1"/>
    <property type="molecule type" value="Genomic_DNA"/>
</dbReference>
<feature type="region of interest" description="Disordered" evidence="1">
    <location>
        <begin position="1"/>
        <end position="56"/>
    </location>
</feature>
<dbReference type="Proteomes" id="UP000824998">
    <property type="component" value="Unassembled WGS sequence"/>
</dbReference>
<evidence type="ECO:0000313" key="2">
    <source>
        <dbReference type="EMBL" id="KAG9238748.1"/>
    </source>
</evidence>
<feature type="compositionally biased region" description="Basic residues" evidence="1">
    <location>
        <begin position="120"/>
        <end position="138"/>
    </location>
</feature>
<protein>
    <submittedName>
        <fullName evidence="2">Uncharacterized protein</fullName>
    </submittedName>
</protein>
<dbReference type="AlphaFoldDB" id="A0A9P7YRS0"/>
<gene>
    <name evidence="2" type="ORF">BJ875DRAFT_14092</name>
</gene>
<dbReference type="OrthoDB" id="5294241at2759"/>
<comment type="caution">
    <text evidence="2">The sequence shown here is derived from an EMBL/GenBank/DDBJ whole genome shotgun (WGS) entry which is preliminary data.</text>
</comment>
<accession>A0A9P7YRS0</accession>
<evidence type="ECO:0000256" key="1">
    <source>
        <dbReference type="SAM" id="MobiDB-lite"/>
    </source>
</evidence>
<organism evidence="2 3">
    <name type="scientific">Amylocarpus encephaloides</name>
    <dbReference type="NCBI Taxonomy" id="45428"/>
    <lineage>
        <taxon>Eukaryota</taxon>
        <taxon>Fungi</taxon>
        <taxon>Dikarya</taxon>
        <taxon>Ascomycota</taxon>
        <taxon>Pezizomycotina</taxon>
        <taxon>Leotiomycetes</taxon>
        <taxon>Helotiales</taxon>
        <taxon>Helotiales incertae sedis</taxon>
        <taxon>Amylocarpus</taxon>
    </lineage>
</organism>